<evidence type="ECO:0000256" key="5">
    <source>
        <dbReference type="ARBA" id="ARBA00023274"/>
    </source>
</evidence>
<dbReference type="PANTHER" id="PTHR28595">
    <property type="entry name" value="39S RIBOSOMAL PROTEIN L54, MITOCHONDRIAL"/>
    <property type="match status" value="1"/>
</dbReference>
<dbReference type="VEuPathDB" id="FungiDB:Z520_11456"/>
<evidence type="ECO:0000256" key="1">
    <source>
        <dbReference type="ARBA" id="ARBA00004173"/>
    </source>
</evidence>
<reference evidence="9 10" key="1">
    <citation type="submission" date="2015-01" db="EMBL/GenBank/DDBJ databases">
        <title>The Genome Sequence of Fonsecaea multimorphosa CBS 102226.</title>
        <authorList>
            <consortium name="The Broad Institute Genomics Platform"/>
            <person name="Cuomo C."/>
            <person name="de Hoog S."/>
            <person name="Gorbushina A."/>
            <person name="Stielow B."/>
            <person name="Teixiera M."/>
            <person name="Abouelleil A."/>
            <person name="Chapman S.B."/>
            <person name="Priest M."/>
            <person name="Young S.K."/>
            <person name="Wortman J."/>
            <person name="Nusbaum C."/>
            <person name="Birren B."/>
        </authorList>
    </citation>
    <scope>NUCLEOTIDE SEQUENCE [LARGE SCALE GENOMIC DNA]</scope>
    <source>
        <strain evidence="9 10">CBS 102226</strain>
    </source>
</reference>
<keyword evidence="2" id="KW-0809">Transit peptide</keyword>
<dbReference type="OrthoDB" id="10252718at2759"/>
<feature type="region of interest" description="Disordered" evidence="8">
    <location>
        <begin position="38"/>
        <end position="112"/>
    </location>
</feature>
<dbReference type="GO" id="GO:0003735">
    <property type="term" value="F:structural constituent of ribosome"/>
    <property type="evidence" value="ECO:0007669"/>
    <property type="project" value="TreeGrafter"/>
</dbReference>
<evidence type="ECO:0000256" key="6">
    <source>
        <dbReference type="ARBA" id="ARBA00033752"/>
    </source>
</evidence>
<evidence type="ECO:0000313" key="10">
    <source>
        <dbReference type="Proteomes" id="UP000053411"/>
    </source>
</evidence>
<comment type="subcellular location">
    <subcellularLocation>
        <location evidence="1">Mitochondrion</location>
    </subcellularLocation>
</comment>
<feature type="compositionally biased region" description="Polar residues" evidence="8">
    <location>
        <begin position="58"/>
        <end position="91"/>
    </location>
</feature>
<dbReference type="Pfam" id="PF08561">
    <property type="entry name" value="Ribosomal_L37"/>
    <property type="match status" value="1"/>
</dbReference>
<proteinExistence type="inferred from homology"/>
<keyword evidence="4" id="KW-0496">Mitochondrion</keyword>
<dbReference type="EMBL" id="KN848100">
    <property type="protein sequence ID" value="KIX92793.1"/>
    <property type="molecule type" value="Genomic_DNA"/>
</dbReference>
<evidence type="ECO:0000256" key="4">
    <source>
        <dbReference type="ARBA" id="ARBA00023128"/>
    </source>
</evidence>
<dbReference type="RefSeq" id="XP_016626916.1">
    <property type="nucleotide sequence ID" value="XM_016781945.1"/>
</dbReference>
<dbReference type="GO" id="GO:0005762">
    <property type="term" value="C:mitochondrial large ribosomal subunit"/>
    <property type="evidence" value="ECO:0007669"/>
    <property type="project" value="TreeGrafter"/>
</dbReference>
<dbReference type="STRING" id="1442371.A0A0D2K8W6"/>
<dbReference type="PANTHER" id="PTHR28595:SF1">
    <property type="entry name" value="LARGE RIBOSOMAL SUBUNIT PROTEIN ML54"/>
    <property type="match status" value="1"/>
</dbReference>
<keyword evidence="3" id="KW-0689">Ribosomal protein</keyword>
<evidence type="ECO:0000313" key="9">
    <source>
        <dbReference type="EMBL" id="KIX92793.1"/>
    </source>
</evidence>
<dbReference type="Proteomes" id="UP000053411">
    <property type="component" value="Unassembled WGS sequence"/>
</dbReference>
<accession>A0A0D2K8W6</accession>
<gene>
    <name evidence="9" type="ORF">Z520_11456</name>
</gene>
<evidence type="ECO:0000256" key="7">
    <source>
        <dbReference type="ARBA" id="ARBA00035179"/>
    </source>
</evidence>
<protein>
    <recommendedName>
        <fullName evidence="7">Large ribosomal subunit protein mL54</fullName>
    </recommendedName>
</protein>
<keyword evidence="5" id="KW-0687">Ribonucleoprotein</keyword>
<feature type="region of interest" description="Disordered" evidence="8">
    <location>
        <begin position="182"/>
        <end position="225"/>
    </location>
</feature>
<sequence>MICSSCRRTFLSRVRSLTPNTRLSISCSSGLRYASTVPATSHAAPVPAPTAISIDGPNATQSSNTSGISQPLSEPHTPSTSTAKTSGPTSTKDSKGPVKPKSSVPGGKELRGLGYTKAKPKVLALEDDEYPEWLWKLLDQKRLGIDTEKVDLAAMTKKQRIRYEKKQERLLKDLPREIPVHEQSKDLTGPGDDAVTSLQRRQEITKSARSARRRNIRESNFLKSM</sequence>
<dbReference type="AlphaFoldDB" id="A0A0D2K8W6"/>
<evidence type="ECO:0000256" key="8">
    <source>
        <dbReference type="SAM" id="MobiDB-lite"/>
    </source>
</evidence>
<evidence type="ECO:0000256" key="2">
    <source>
        <dbReference type="ARBA" id="ARBA00022946"/>
    </source>
</evidence>
<dbReference type="GeneID" id="27717202"/>
<dbReference type="InterPro" id="IPR013870">
    <property type="entry name" value="Ribosomal_mL54"/>
</dbReference>
<evidence type="ECO:0000256" key="3">
    <source>
        <dbReference type="ARBA" id="ARBA00022980"/>
    </source>
</evidence>
<name>A0A0D2K8W6_9EURO</name>
<organism evidence="9 10">
    <name type="scientific">Fonsecaea multimorphosa CBS 102226</name>
    <dbReference type="NCBI Taxonomy" id="1442371"/>
    <lineage>
        <taxon>Eukaryota</taxon>
        <taxon>Fungi</taxon>
        <taxon>Dikarya</taxon>
        <taxon>Ascomycota</taxon>
        <taxon>Pezizomycotina</taxon>
        <taxon>Eurotiomycetes</taxon>
        <taxon>Chaetothyriomycetidae</taxon>
        <taxon>Chaetothyriales</taxon>
        <taxon>Herpotrichiellaceae</taxon>
        <taxon>Fonsecaea</taxon>
    </lineage>
</organism>
<keyword evidence="10" id="KW-1185">Reference proteome</keyword>
<comment type="similarity">
    <text evidence="6">Belongs to the mitochondrion-specific ribosomal protein mL54 family.</text>
</comment>